<dbReference type="AlphaFoldDB" id="A0A373A0J1"/>
<keyword evidence="3" id="KW-1185">Reference proteome</keyword>
<evidence type="ECO:0000259" key="1">
    <source>
        <dbReference type="PROSITE" id="PS50943"/>
    </source>
</evidence>
<dbReference type="CDD" id="cd00093">
    <property type="entry name" value="HTH_XRE"/>
    <property type="match status" value="1"/>
</dbReference>
<dbReference type="EMBL" id="QVIG01000001">
    <property type="protein sequence ID" value="RGD60955.1"/>
    <property type="molecule type" value="Genomic_DNA"/>
</dbReference>
<proteinExistence type="predicted"/>
<dbReference type="InterPro" id="IPR001387">
    <property type="entry name" value="Cro/C1-type_HTH"/>
</dbReference>
<accession>A0A373A0J1</accession>
<dbReference type="Proteomes" id="UP000263377">
    <property type="component" value="Unassembled WGS sequence"/>
</dbReference>
<dbReference type="InterPro" id="IPR010982">
    <property type="entry name" value="Lambda_DNA-bd_dom_sf"/>
</dbReference>
<reference evidence="2 3" key="1">
    <citation type="submission" date="2018-08" db="EMBL/GenBank/DDBJ databases">
        <title>Diversity &amp; Physiological Properties of Lignin-Decomposing Actinobacteria from Soil.</title>
        <authorList>
            <person name="Roh S.G."/>
            <person name="Kim S.B."/>
        </authorList>
    </citation>
    <scope>NUCLEOTIDE SEQUENCE [LARGE SCALE GENOMIC DNA]</scope>
    <source>
        <strain evidence="2 3">MMS17-GH009</strain>
    </source>
</reference>
<dbReference type="Pfam" id="PF13560">
    <property type="entry name" value="HTH_31"/>
    <property type="match status" value="1"/>
</dbReference>
<organism evidence="2 3">
    <name type="scientific">Kitasatospora xanthocidica</name>
    <dbReference type="NCBI Taxonomy" id="83382"/>
    <lineage>
        <taxon>Bacteria</taxon>
        <taxon>Bacillati</taxon>
        <taxon>Actinomycetota</taxon>
        <taxon>Actinomycetes</taxon>
        <taxon>Kitasatosporales</taxon>
        <taxon>Streptomycetaceae</taxon>
        <taxon>Kitasatospora</taxon>
    </lineage>
</organism>
<dbReference type="SMART" id="SM00530">
    <property type="entry name" value="HTH_XRE"/>
    <property type="match status" value="1"/>
</dbReference>
<dbReference type="Gene3D" id="1.10.260.40">
    <property type="entry name" value="lambda repressor-like DNA-binding domains"/>
    <property type="match status" value="1"/>
</dbReference>
<dbReference type="InterPro" id="IPR043917">
    <property type="entry name" value="DUF5753"/>
</dbReference>
<protein>
    <submittedName>
        <fullName evidence="2">XRE family transcriptional regulator</fullName>
    </submittedName>
</protein>
<name>A0A373A0J1_9ACTN</name>
<dbReference type="Pfam" id="PF19054">
    <property type="entry name" value="DUF5753"/>
    <property type="match status" value="1"/>
</dbReference>
<dbReference type="GO" id="GO:0003677">
    <property type="term" value="F:DNA binding"/>
    <property type="evidence" value="ECO:0007669"/>
    <property type="project" value="InterPro"/>
</dbReference>
<evidence type="ECO:0000313" key="3">
    <source>
        <dbReference type="Proteomes" id="UP000263377"/>
    </source>
</evidence>
<feature type="domain" description="HTH cro/C1-type" evidence="1">
    <location>
        <begin position="20"/>
        <end position="75"/>
    </location>
</feature>
<gene>
    <name evidence="2" type="ORF">DR950_27150</name>
</gene>
<dbReference type="PROSITE" id="PS50943">
    <property type="entry name" value="HTH_CROC1"/>
    <property type="match status" value="1"/>
</dbReference>
<comment type="caution">
    <text evidence="2">The sequence shown here is derived from an EMBL/GenBank/DDBJ whole genome shotgun (WGS) entry which is preliminary data.</text>
</comment>
<sequence>MPMAFGSGISERQRRLGEELRRARDAAGRSALEIGQAIGVKGPAVSHIESGRMGLNLPRLNIWLDLCEITDADYRAGLAAMSESSGKGWWTEFKTQVTRSALDLAEAESRATGLDNYESLLIPGLLQTKAYSEVIQGYTEKRVEFRHERHKVLTAKNAPPYRAVIHEAALHMMYGGATVMWEQLNHLIEMSRLPNVTIQILPFDCTVFASNDSPFLLIRGAHARLGTVLLEHPHGSNFIGDPEVVTTFDRKFDRLRALALPPLSSATSASSPAHRDSLGLIQHIRYKVQGR</sequence>
<evidence type="ECO:0000313" key="2">
    <source>
        <dbReference type="EMBL" id="RGD60955.1"/>
    </source>
</evidence>
<dbReference type="SUPFAM" id="SSF47413">
    <property type="entry name" value="lambda repressor-like DNA-binding domains"/>
    <property type="match status" value="1"/>
</dbReference>